<dbReference type="EMBL" id="MUNK01000085">
    <property type="protein sequence ID" value="OTA32882.1"/>
    <property type="molecule type" value="Genomic_DNA"/>
</dbReference>
<comment type="cofactor">
    <cofactor evidence="1">
        <name>FAD</name>
        <dbReference type="ChEBI" id="CHEBI:57692"/>
    </cofactor>
</comment>
<protein>
    <recommendedName>
        <fullName evidence="8">FAD-binding FR-type domain-containing protein</fullName>
    </recommendedName>
</protein>
<dbReference type="InParanoid" id="A0A1Z5TA35"/>
<evidence type="ECO:0000256" key="4">
    <source>
        <dbReference type="ARBA" id="ARBA00022827"/>
    </source>
</evidence>
<dbReference type="InterPro" id="IPR008183">
    <property type="entry name" value="Aldose_1/G6P_1-epimerase"/>
</dbReference>
<reference evidence="9 10" key="1">
    <citation type="submission" date="2017-01" db="EMBL/GenBank/DDBJ databases">
        <title>The recent genome duplication of the halophilic yeast Hortaea werneckii: insights from long-read sequencing.</title>
        <authorList>
            <person name="Sinha S."/>
            <person name="Flibotte S."/>
            <person name="Neira M."/>
            <person name="Lenassi M."/>
            <person name="Gostincar C."/>
            <person name="Stajich J.E."/>
            <person name="Nislow C.E."/>
        </authorList>
    </citation>
    <scope>NUCLEOTIDE SEQUENCE [LARGE SCALE GENOMIC DNA]</scope>
    <source>
        <strain evidence="9 10">EXF-2000</strain>
    </source>
</reference>
<evidence type="ECO:0000256" key="1">
    <source>
        <dbReference type="ARBA" id="ARBA00001974"/>
    </source>
</evidence>
<evidence type="ECO:0000259" key="8">
    <source>
        <dbReference type="PROSITE" id="PS51384"/>
    </source>
</evidence>
<dbReference type="InterPro" id="IPR039261">
    <property type="entry name" value="FNR_nucleotide-bd"/>
</dbReference>
<name>A0A1Z5TA35_HORWE</name>
<dbReference type="CDD" id="cd06183">
    <property type="entry name" value="cyt_b5_reduct_like"/>
    <property type="match status" value="1"/>
</dbReference>
<dbReference type="OrthoDB" id="274691at2759"/>
<dbReference type="FunFam" id="2.70.98.10:FF:000014">
    <property type="entry name" value="Aldose 1-epimerase, putative"/>
    <property type="match status" value="1"/>
</dbReference>
<proteinExistence type="inferred from homology"/>
<keyword evidence="6" id="KW-0119">Carbohydrate metabolism</keyword>
<dbReference type="GO" id="GO:0016491">
    <property type="term" value="F:oxidoreductase activity"/>
    <property type="evidence" value="ECO:0007669"/>
    <property type="project" value="InterPro"/>
</dbReference>
<dbReference type="Pfam" id="PF00970">
    <property type="entry name" value="FAD_binding_6"/>
    <property type="match status" value="1"/>
</dbReference>
<dbReference type="InterPro" id="IPR001433">
    <property type="entry name" value="OxRdtase_FAD/NAD-bd"/>
</dbReference>
<comment type="caution">
    <text evidence="9">The sequence shown here is derived from an EMBL/GenBank/DDBJ whole genome shotgun (WGS) entry which is preliminary data.</text>
</comment>
<evidence type="ECO:0000313" key="9">
    <source>
        <dbReference type="EMBL" id="OTA32882.1"/>
    </source>
</evidence>
<dbReference type="InterPro" id="IPR011013">
    <property type="entry name" value="Gal_mutarotase_sf_dom"/>
</dbReference>
<dbReference type="PRINTS" id="PR00406">
    <property type="entry name" value="CYTB5RDTASE"/>
</dbReference>
<dbReference type="GO" id="GO:0033499">
    <property type="term" value="P:galactose catabolic process via UDP-galactose, Leloir pathway"/>
    <property type="evidence" value="ECO:0007669"/>
    <property type="project" value="TreeGrafter"/>
</dbReference>
<feature type="transmembrane region" description="Helical" evidence="7">
    <location>
        <begin position="260"/>
        <end position="280"/>
    </location>
</feature>
<dbReference type="SUPFAM" id="SSF52343">
    <property type="entry name" value="Ferredoxin reductase-like, C-terminal NADP-linked domain"/>
    <property type="match status" value="1"/>
</dbReference>
<keyword evidence="4" id="KW-0274">FAD</keyword>
<keyword evidence="7" id="KW-0472">Membrane</keyword>
<accession>A0A1Z5TA35</accession>
<dbReference type="Gene3D" id="2.70.98.10">
    <property type="match status" value="1"/>
</dbReference>
<dbReference type="GO" id="GO:0030246">
    <property type="term" value="F:carbohydrate binding"/>
    <property type="evidence" value="ECO:0007669"/>
    <property type="project" value="InterPro"/>
</dbReference>
<dbReference type="STRING" id="1157616.A0A1Z5TA35"/>
<dbReference type="InterPro" id="IPR047215">
    <property type="entry name" value="Galactose_mutarotase-like"/>
</dbReference>
<dbReference type="VEuPathDB" id="FungiDB:BTJ68_08013"/>
<dbReference type="SUPFAM" id="SSF63380">
    <property type="entry name" value="Riboflavin synthase domain-like"/>
    <property type="match status" value="1"/>
</dbReference>
<evidence type="ECO:0000256" key="7">
    <source>
        <dbReference type="SAM" id="Phobius"/>
    </source>
</evidence>
<keyword evidence="5" id="KW-0413">Isomerase</keyword>
<dbReference type="InterPro" id="IPR014718">
    <property type="entry name" value="GH-type_carb-bd"/>
</dbReference>
<keyword evidence="7" id="KW-1133">Transmembrane helix</keyword>
<dbReference type="Proteomes" id="UP000194280">
    <property type="component" value="Unassembled WGS sequence"/>
</dbReference>
<dbReference type="PANTHER" id="PTHR10091:SF6">
    <property type="entry name" value="1-EPIMERASE, PUTATIVE (AFU_ORTHOLOGUE AFUA_3G13240)-RELATED"/>
    <property type="match status" value="1"/>
</dbReference>
<keyword evidence="3" id="KW-0285">Flavoprotein</keyword>
<organism evidence="9 10">
    <name type="scientific">Hortaea werneckii EXF-2000</name>
    <dbReference type="NCBI Taxonomy" id="1157616"/>
    <lineage>
        <taxon>Eukaryota</taxon>
        <taxon>Fungi</taxon>
        <taxon>Dikarya</taxon>
        <taxon>Ascomycota</taxon>
        <taxon>Pezizomycotina</taxon>
        <taxon>Dothideomycetes</taxon>
        <taxon>Dothideomycetidae</taxon>
        <taxon>Mycosphaerellales</taxon>
        <taxon>Teratosphaeriaceae</taxon>
        <taxon>Hortaea</taxon>
    </lineage>
</organism>
<dbReference type="InterPro" id="IPR008333">
    <property type="entry name" value="Cbr1-like_FAD-bd_dom"/>
</dbReference>
<keyword evidence="7" id="KW-0812">Transmembrane</keyword>
<evidence type="ECO:0000256" key="5">
    <source>
        <dbReference type="ARBA" id="ARBA00023235"/>
    </source>
</evidence>
<dbReference type="Pfam" id="PF01263">
    <property type="entry name" value="Aldose_epim"/>
    <property type="match status" value="1"/>
</dbReference>
<evidence type="ECO:0000313" key="10">
    <source>
        <dbReference type="Proteomes" id="UP000194280"/>
    </source>
</evidence>
<evidence type="ECO:0000256" key="3">
    <source>
        <dbReference type="ARBA" id="ARBA00022630"/>
    </source>
</evidence>
<dbReference type="CDD" id="cd09019">
    <property type="entry name" value="galactose_mutarotase_like"/>
    <property type="match status" value="1"/>
</dbReference>
<dbReference type="PANTHER" id="PTHR10091">
    <property type="entry name" value="ALDOSE-1-EPIMERASE"/>
    <property type="match status" value="1"/>
</dbReference>
<dbReference type="Gene3D" id="2.40.30.10">
    <property type="entry name" value="Translation factors"/>
    <property type="match status" value="1"/>
</dbReference>
<keyword evidence="10" id="KW-1185">Reference proteome</keyword>
<dbReference type="GO" id="GO:0006006">
    <property type="term" value="P:glucose metabolic process"/>
    <property type="evidence" value="ECO:0007669"/>
    <property type="project" value="TreeGrafter"/>
</dbReference>
<dbReference type="InterPro" id="IPR017938">
    <property type="entry name" value="Riboflavin_synthase-like_b-brl"/>
</dbReference>
<sequence length="668" mass="73987">MATTFARTFRARPYLTSAAFASVAGAAYYSTTQRPVLLDSAQNATPTFSFPKTMLFSQQLTVTGVEQVNHDTKRITFSLPGGKEATTGVPASAAILTQHTPPNAWFPVLRPYTPIHDRSEPGILQLLVKKYPSGVASTYMHSLVPGSQLTVRGPIPGYDWQASPTPRDVIFVAGGAGITPIYSLAREALKDEQDKTRIQLLWGVNGERDIVLRDELAALQEKYPERFDVRYFISSADGEADAGLATPNERRAKGRYSRRVSAMMTILWKLAAFVLLPLLAASVAGNNTPTVRPDGKYEICSEGIRGYFIPYGASLSNLFIHDIHGAERDIVLGFDNATTYSPSRLHPHLNGVPGRYANRIKNGTFEIDGTTYQTDLNDNGGRDTLHGGRNGWDYRNWTVVAHTRDSITFSLVDEDGEMGFPGQVVSYVTYTLTPSQWHIRMTAFATTKKTPIMLSSHTYWNLDGFQNPHTPLALDHTLHLPYAGFRPDVDNILIPTGDILSNKRYGVNEWWTAPKPLGANFSAEELRGNCGWNCTGYDNCYILNRNHVESLNWDAAPVATLASPWSGIQVEIYTEQEAVQIYTCNNMNGTLPLKSTQGFFSSPDDSGPRRPRTTPKYGCVVIEVEDWIDGINHPEWGRQGRQIFGPGTGSGEQGPYVLEARYEFSLQL</sequence>
<dbReference type="GO" id="GO:0004034">
    <property type="term" value="F:aldose 1-epimerase activity"/>
    <property type="evidence" value="ECO:0007669"/>
    <property type="project" value="TreeGrafter"/>
</dbReference>
<dbReference type="AlphaFoldDB" id="A0A1Z5TA35"/>
<evidence type="ECO:0000256" key="2">
    <source>
        <dbReference type="ARBA" id="ARBA00006206"/>
    </source>
</evidence>
<comment type="similarity">
    <text evidence="2">Belongs to the aldose epimerase family.</text>
</comment>
<dbReference type="PROSITE" id="PS51384">
    <property type="entry name" value="FAD_FR"/>
    <property type="match status" value="1"/>
</dbReference>
<dbReference type="SUPFAM" id="SSF74650">
    <property type="entry name" value="Galactose mutarotase-like"/>
    <property type="match status" value="1"/>
</dbReference>
<dbReference type="InterPro" id="IPR017927">
    <property type="entry name" value="FAD-bd_FR_type"/>
</dbReference>
<dbReference type="Pfam" id="PF00175">
    <property type="entry name" value="NAD_binding_1"/>
    <property type="match status" value="1"/>
</dbReference>
<gene>
    <name evidence="9" type="ORF">BTJ68_08013</name>
</gene>
<evidence type="ECO:0000256" key="6">
    <source>
        <dbReference type="ARBA" id="ARBA00023277"/>
    </source>
</evidence>
<feature type="domain" description="FAD-binding FR-type" evidence="8">
    <location>
        <begin position="55"/>
        <end position="161"/>
    </location>
</feature>
<dbReference type="Gene3D" id="3.40.50.80">
    <property type="entry name" value="Nucleotide-binding domain of ferredoxin-NADP reductase (FNR) module"/>
    <property type="match status" value="1"/>
</dbReference>